<organism evidence="1 2">
    <name type="scientific">Romanomermis culicivorax</name>
    <name type="common">Nematode worm</name>
    <dbReference type="NCBI Taxonomy" id="13658"/>
    <lineage>
        <taxon>Eukaryota</taxon>
        <taxon>Metazoa</taxon>
        <taxon>Ecdysozoa</taxon>
        <taxon>Nematoda</taxon>
        <taxon>Enoplea</taxon>
        <taxon>Dorylaimia</taxon>
        <taxon>Mermithida</taxon>
        <taxon>Mermithoidea</taxon>
        <taxon>Mermithidae</taxon>
        <taxon>Romanomermis</taxon>
    </lineage>
</organism>
<sequence length="130" mass="15519">MAVQRRCRRYSGRIYAHNRIGGNIYSKIVFCRFKIDDRTININFIIKYDNVVVNGSTYSYKLFKIEFGHPIQSASRYSRPPGLQRKKSTYCSRIYDYLHYSTCDSRVCVPLLYFTRLLSTSDWLYKYSNF</sequence>
<keyword evidence="1" id="KW-1185">Reference proteome</keyword>
<dbReference type="Proteomes" id="UP000887565">
    <property type="component" value="Unplaced"/>
</dbReference>
<reference evidence="2" key="1">
    <citation type="submission" date="2022-11" db="UniProtKB">
        <authorList>
            <consortium name="WormBaseParasite"/>
        </authorList>
    </citation>
    <scope>IDENTIFICATION</scope>
</reference>
<dbReference type="WBParaSite" id="nRc.2.0.1.t44755-RA">
    <property type="protein sequence ID" value="nRc.2.0.1.t44755-RA"/>
    <property type="gene ID" value="nRc.2.0.1.g44755"/>
</dbReference>
<evidence type="ECO:0000313" key="2">
    <source>
        <dbReference type="WBParaSite" id="nRc.2.0.1.t44755-RA"/>
    </source>
</evidence>
<protein>
    <submittedName>
        <fullName evidence="2">Uncharacterized protein</fullName>
    </submittedName>
</protein>
<proteinExistence type="predicted"/>
<dbReference type="AlphaFoldDB" id="A0A915L4Q3"/>
<accession>A0A915L4Q3</accession>
<evidence type="ECO:0000313" key="1">
    <source>
        <dbReference type="Proteomes" id="UP000887565"/>
    </source>
</evidence>
<name>A0A915L4Q3_ROMCU</name>